<keyword evidence="2" id="KW-0489">Methyltransferase</keyword>
<dbReference type="EMBL" id="DYDO01000855">
    <property type="protein sequence ID" value="DBA13538.1"/>
    <property type="molecule type" value="Genomic_DNA"/>
</dbReference>
<dbReference type="InterPro" id="IPR029063">
    <property type="entry name" value="SAM-dependent_MTases_sf"/>
</dbReference>
<evidence type="ECO:0000313" key="6">
    <source>
        <dbReference type="Proteomes" id="UP001181693"/>
    </source>
</evidence>
<dbReference type="Pfam" id="PF01234">
    <property type="entry name" value="NNMT_PNMT_TEMT"/>
    <property type="match status" value="1"/>
</dbReference>
<accession>A0AAV2ZTF7</accession>
<keyword evidence="4" id="KW-0949">S-adenosyl-L-methionine</keyword>
<dbReference type="SUPFAM" id="SSF53335">
    <property type="entry name" value="S-adenosyl-L-methionine-dependent methyltransferases"/>
    <property type="match status" value="1"/>
</dbReference>
<sequence>MATPYTPSQTYIDEFNPVEYFKTYLQPKEENLIGEWLNFALRNLHETFTSGKVKGDILIDFGTGPSIYQLLSACEAFNKIITSEFLEQNRAQLEKWLRKDPKALDWTPIVKFVCELEGNR</sequence>
<keyword evidence="3" id="KW-0808">Transferase</keyword>
<comment type="similarity">
    <text evidence="1">Belongs to the class I-like SAM-binding methyltransferase superfamily. NNMT/PNMT/TEMT family.</text>
</comment>
<dbReference type="Gene3D" id="3.40.50.150">
    <property type="entry name" value="Vaccinia Virus protein VP39"/>
    <property type="match status" value="1"/>
</dbReference>
<gene>
    <name evidence="5" type="ORF">GDO54_018653</name>
</gene>
<dbReference type="PANTHER" id="PTHR10867">
    <property type="entry name" value="NNMT/PNMT/TEMT FAMILY MEMBER"/>
    <property type="match status" value="1"/>
</dbReference>
<dbReference type="InterPro" id="IPR000940">
    <property type="entry name" value="NNMT_TEMT_trans"/>
</dbReference>
<dbReference type="Proteomes" id="UP001181693">
    <property type="component" value="Unassembled WGS sequence"/>
</dbReference>
<evidence type="ECO:0000256" key="3">
    <source>
        <dbReference type="ARBA" id="ARBA00022679"/>
    </source>
</evidence>
<dbReference type="GO" id="GO:0032259">
    <property type="term" value="P:methylation"/>
    <property type="evidence" value="ECO:0007669"/>
    <property type="project" value="UniProtKB-KW"/>
</dbReference>
<protein>
    <submittedName>
        <fullName evidence="5">Uncharacterized protein</fullName>
    </submittedName>
</protein>
<dbReference type="GO" id="GO:0005829">
    <property type="term" value="C:cytosol"/>
    <property type="evidence" value="ECO:0007669"/>
    <property type="project" value="TreeGrafter"/>
</dbReference>
<proteinExistence type="inferred from homology"/>
<dbReference type="GO" id="GO:0008170">
    <property type="term" value="F:N-methyltransferase activity"/>
    <property type="evidence" value="ECO:0007669"/>
    <property type="project" value="TreeGrafter"/>
</dbReference>
<comment type="caution">
    <text evidence="5">The sequence shown here is derived from an EMBL/GenBank/DDBJ whole genome shotgun (WGS) entry which is preliminary data.</text>
</comment>
<reference evidence="5" key="1">
    <citation type="thesis" date="2020" institute="ProQuest LLC" country="789 East Eisenhower Parkway, Ann Arbor, MI, USA">
        <title>Comparative Genomics and Chromosome Evolution.</title>
        <authorList>
            <person name="Mudd A.B."/>
        </authorList>
    </citation>
    <scope>NUCLEOTIDE SEQUENCE</scope>
    <source>
        <strain evidence="5">1538</strain>
        <tissue evidence="5">Blood</tissue>
    </source>
</reference>
<dbReference type="PROSITE" id="PS51681">
    <property type="entry name" value="SAM_MT_NNMT_PNMT_TEMT"/>
    <property type="match status" value="1"/>
</dbReference>
<organism evidence="5 6">
    <name type="scientific">Pyxicephalus adspersus</name>
    <name type="common">African bullfrog</name>
    <dbReference type="NCBI Taxonomy" id="30357"/>
    <lineage>
        <taxon>Eukaryota</taxon>
        <taxon>Metazoa</taxon>
        <taxon>Chordata</taxon>
        <taxon>Craniata</taxon>
        <taxon>Vertebrata</taxon>
        <taxon>Euteleostomi</taxon>
        <taxon>Amphibia</taxon>
        <taxon>Batrachia</taxon>
        <taxon>Anura</taxon>
        <taxon>Neobatrachia</taxon>
        <taxon>Ranoidea</taxon>
        <taxon>Pyxicephalidae</taxon>
        <taxon>Pyxicephalinae</taxon>
        <taxon>Pyxicephalus</taxon>
    </lineage>
</organism>
<evidence type="ECO:0000313" key="5">
    <source>
        <dbReference type="EMBL" id="DBA13538.1"/>
    </source>
</evidence>
<evidence type="ECO:0000256" key="4">
    <source>
        <dbReference type="ARBA" id="ARBA00022691"/>
    </source>
</evidence>
<dbReference type="PANTHER" id="PTHR10867:SF32">
    <property type="entry name" value="NICOTINAMIDE N-METHYLTRANSFERASE"/>
    <property type="match status" value="1"/>
</dbReference>
<keyword evidence="6" id="KW-1185">Reference proteome</keyword>
<name>A0AAV2ZTF7_PYXAD</name>
<dbReference type="AlphaFoldDB" id="A0AAV2ZTF7"/>
<evidence type="ECO:0000256" key="1">
    <source>
        <dbReference type="ARBA" id="ARBA00007996"/>
    </source>
</evidence>
<evidence type="ECO:0000256" key="2">
    <source>
        <dbReference type="ARBA" id="ARBA00022603"/>
    </source>
</evidence>